<protein>
    <submittedName>
        <fullName evidence="1">Uncharacterized protein</fullName>
    </submittedName>
</protein>
<dbReference type="Proteomes" id="UP001367508">
    <property type="component" value="Unassembled WGS sequence"/>
</dbReference>
<dbReference type="EMBL" id="JAYMYQ010000011">
    <property type="protein sequence ID" value="KAK7305057.1"/>
    <property type="molecule type" value="Genomic_DNA"/>
</dbReference>
<comment type="caution">
    <text evidence="1">The sequence shown here is derived from an EMBL/GenBank/DDBJ whole genome shotgun (WGS) entry which is preliminary data.</text>
</comment>
<evidence type="ECO:0000313" key="1">
    <source>
        <dbReference type="EMBL" id="KAK7305057.1"/>
    </source>
</evidence>
<sequence length="83" mass="9504">MSRESNNPGSYIYYAKESRGVTQFDSHRVLRTLVYFCVSLKRRKCDNEKHNFMERLLGAARLLAEMVEPILKAASYPSATGVM</sequence>
<organism evidence="1 2">
    <name type="scientific">Canavalia gladiata</name>
    <name type="common">Sword bean</name>
    <name type="synonym">Dolichos gladiatus</name>
    <dbReference type="NCBI Taxonomy" id="3824"/>
    <lineage>
        <taxon>Eukaryota</taxon>
        <taxon>Viridiplantae</taxon>
        <taxon>Streptophyta</taxon>
        <taxon>Embryophyta</taxon>
        <taxon>Tracheophyta</taxon>
        <taxon>Spermatophyta</taxon>
        <taxon>Magnoliopsida</taxon>
        <taxon>eudicotyledons</taxon>
        <taxon>Gunneridae</taxon>
        <taxon>Pentapetalae</taxon>
        <taxon>rosids</taxon>
        <taxon>fabids</taxon>
        <taxon>Fabales</taxon>
        <taxon>Fabaceae</taxon>
        <taxon>Papilionoideae</taxon>
        <taxon>50 kb inversion clade</taxon>
        <taxon>NPAAA clade</taxon>
        <taxon>indigoferoid/millettioid clade</taxon>
        <taxon>Phaseoleae</taxon>
        <taxon>Canavalia</taxon>
    </lineage>
</organism>
<evidence type="ECO:0000313" key="2">
    <source>
        <dbReference type="Proteomes" id="UP001367508"/>
    </source>
</evidence>
<name>A0AAN9PPI2_CANGL</name>
<keyword evidence="2" id="KW-1185">Reference proteome</keyword>
<accession>A0AAN9PPI2</accession>
<reference evidence="1 2" key="1">
    <citation type="submission" date="2024-01" db="EMBL/GenBank/DDBJ databases">
        <title>The genomes of 5 underutilized Papilionoideae crops provide insights into root nodulation and disease resistanc.</title>
        <authorList>
            <person name="Jiang F."/>
        </authorList>
    </citation>
    <scope>NUCLEOTIDE SEQUENCE [LARGE SCALE GENOMIC DNA]</scope>
    <source>
        <strain evidence="1">LVBAO_FW01</strain>
        <tissue evidence="1">Leaves</tissue>
    </source>
</reference>
<dbReference type="PANTHER" id="PTHR34786">
    <property type="entry name" value="OS09G0504900 PROTEIN"/>
    <property type="match status" value="1"/>
</dbReference>
<gene>
    <name evidence="1" type="ORF">VNO77_42956</name>
</gene>
<dbReference type="PANTHER" id="PTHR34786:SF1">
    <property type="entry name" value="OS09G0504900 PROTEIN"/>
    <property type="match status" value="1"/>
</dbReference>
<proteinExistence type="predicted"/>
<dbReference type="AlphaFoldDB" id="A0AAN9PPI2"/>